<accession>A0AA37SJI5</accession>
<reference evidence="2" key="1">
    <citation type="journal article" date="2014" name="Int. J. Syst. Evol. Microbiol.">
        <title>Complete genome sequence of Corynebacterium casei LMG S-19264T (=DSM 44701T), isolated from a smear-ripened cheese.</title>
        <authorList>
            <consortium name="US DOE Joint Genome Institute (JGI-PGF)"/>
            <person name="Walter F."/>
            <person name="Albersmeier A."/>
            <person name="Kalinowski J."/>
            <person name="Ruckert C."/>
        </authorList>
    </citation>
    <scope>NUCLEOTIDE SEQUENCE</scope>
    <source>
        <strain evidence="2">NBRC 108769</strain>
    </source>
</reference>
<keyword evidence="1" id="KW-1133">Transmembrane helix</keyword>
<keyword evidence="1" id="KW-0472">Membrane</keyword>
<dbReference type="AlphaFoldDB" id="A0AA37SJI5"/>
<gene>
    <name evidence="2" type="ORF">GCM10007940_03960</name>
</gene>
<evidence type="ECO:0000313" key="3">
    <source>
        <dbReference type="Proteomes" id="UP001156666"/>
    </source>
</evidence>
<name>A0AA37SJI5_9BACT</name>
<feature type="transmembrane region" description="Helical" evidence="1">
    <location>
        <begin position="43"/>
        <end position="63"/>
    </location>
</feature>
<evidence type="ECO:0000313" key="2">
    <source>
        <dbReference type="EMBL" id="GLR15781.1"/>
    </source>
</evidence>
<dbReference type="EMBL" id="BSOH01000001">
    <property type="protein sequence ID" value="GLR15781.1"/>
    <property type="molecule type" value="Genomic_DNA"/>
</dbReference>
<keyword evidence="1" id="KW-0812">Transmembrane</keyword>
<evidence type="ECO:0000256" key="1">
    <source>
        <dbReference type="SAM" id="Phobius"/>
    </source>
</evidence>
<organism evidence="2 3">
    <name type="scientific">Portibacter lacus</name>
    <dbReference type="NCBI Taxonomy" id="1099794"/>
    <lineage>
        <taxon>Bacteria</taxon>
        <taxon>Pseudomonadati</taxon>
        <taxon>Bacteroidota</taxon>
        <taxon>Saprospiria</taxon>
        <taxon>Saprospirales</taxon>
        <taxon>Haliscomenobacteraceae</taxon>
        <taxon>Portibacter</taxon>
    </lineage>
</organism>
<protein>
    <submittedName>
        <fullName evidence="2">Uncharacterized protein</fullName>
    </submittedName>
</protein>
<feature type="transmembrane region" description="Helical" evidence="1">
    <location>
        <begin position="75"/>
        <end position="100"/>
    </location>
</feature>
<reference evidence="2" key="2">
    <citation type="submission" date="2023-01" db="EMBL/GenBank/DDBJ databases">
        <title>Draft genome sequence of Portibacter lacus strain NBRC 108769.</title>
        <authorList>
            <person name="Sun Q."/>
            <person name="Mori K."/>
        </authorList>
    </citation>
    <scope>NUCLEOTIDE SEQUENCE</scope>
    <source>
        <strain evidence="2">NBRC 108769</strain>
    </source>
</reference>
<feature type="transmembrane region" description="Helical" evidence="1">
    <location>
        <begin position="6"/>
        <end position="31"/>
    </location>
</feature>
<comment type="caution">
    <text evidence="2">The sequence shown here is derived from an EMBL/GenBank/DDBJ whole genome shotgun (WGS) entry which is preliminary data.</text>
</comment>
<keyword evidence="3" id="KW-1185">Reference proteome</keyword>
<sequence length="119" mass="12925">MKYWTHLIIIIALGYFLGQWLPWWMISIVAIMSAFLLKHKFGLSVMFGFLAGFVLWAGFSLYLDVENQSILSPKIGLLFGGLSSTAVIAVTGLIGGLIVAMGSAVGAAIREVVPNYITE</sequence>
<dbReference type="Proteomes" id="UP001156666">
    <property type="component" value="Unassembled WGS sequence"/>
</dbReference>
<proteinExistence type="predicted"/>
<dbReference type="RefSeq" id="WP_235294641.1">
    <property type="nucleotide sequence ID" value="NZ_BSOH01000001.1"/>
</dbReference>